<gene>
    <name evidence="2" type="ORF">EJ104_11600</name>
</gene>
<feature type="domain" description="CN hydrolase" evidence="1">
    <location>
        <begin position="3"/>
        <end position="262"/>
    </location>
</feature>
<protein>
    <submittedName>
        <fullName evidence="2">Amidohydrolase</fullName>
    </submittedName>
</protein>
<reference evidence="2 3" key="1">
    <citation type="submission" date="2018-12" db="EMBL/GenBank/DDBJ databases">
        <title>Deinococcus radiophilus ATCC 27603 genome sequencing and assembly.</title>
        <authorList>
            <person name="Maclea K.S."/>
            <person name="Maynard C.R."/>
        </authorList>
    </citation>
    <scope>NUCLEOTIDE SEQUENCE [LARGE SCALE GENOMIC DNA]</scope>
    <source>
        <strain evidence="2 3">ATCC 27603</strain>
    </source>
</reference>
<organism evidence="2 3">
    <name type="scientific">Deinococcus radiophilus</name>
    <dbReference type="NCBI Taxonomy" id="32062"/>
    <lineage>
        <taxon>Bacteria</taxon>
        <taxon>Thermotogati</taxon>
        <taxon>Deinococcota</taxon>
        <taxon>Deinococci</taxon>
        <taxon>Deinococcales</taxon>
        <taxon>Deinococcaceae</taxon>
        <taxon>Deinococcus</taxon>
    </lineage>
</organism>
<name>A0A431VQ26_9DEIO</name>
<dbReference type="Proteomes" id="UP000277766">
    <property type="component" value="Unassembled WGS sequence"/>
</dbReference>
<dbReference type="EMBL" id="RXPE01000033">
    <property type="protein sequence ID" value="RTR25243.1"/>
    <property type="molecule type" value="Genomic_DNA"/>
</dbReference>
<dbReference type="GO" id="GO:0016787">
    <property type="term" value="F:hydrolase activity"/>
    <property type="evidence" value="ECO:0007669"/>
    <property type="project" value="UniProtKB-KW"/>
</dbReference>
<dbReference type="InterPro" id="IPR036526">
    <property type="entry name" value="C-N_Hydrolase_sf"/>
</dbReference>
<dbReference type="PANTHER" id="PTHR23088:SF50">
    <property type="entry name" value="HYDROLASE YHCX"/>
    <property type="match status" value="1"/>
</dbReference>
<dbReference type="PROSITE" id="PS50263">
    <property type="entry name" value="CN_HYDROLASE"/>
    <property type="match status" value="1"/>
</dbReference>
<proteinExistence type="predicted"/>
<dbReference type="PANTHER" id="PTHR23088">
    <property type="entry name" value="NITRILASE-RELATED"/>
    <property type="match status" value="1"/>
</dbReference>
<sequence>MTVRIAAAAYPITRPGNWDEYTANLRDWVRQGAETDAQLLIFPEYAALELVALLPAELHHDILGMRPALTPFVGRVVDLHRSLALEFGIAIVAGSLPVAAAGGFVNRAYVFGPGGAVGHQDKLMMTRFEAEEWNVQPGNGEVTLFTLGDLKFGVVICYDSEFPQLSRRLAEAGANLLVVPSFTETRRGYSRVRIGSMARALENGLYTVQAPLLADAPWSYALETAVGAAGVYAPADVDLPEDGVVAELGWNESGWLTADLNLAALTQVRGAGHVLNFRDRVAAQERPRLPQTLSLGQLQ</sequence>
<dbReference type="Pfam" id="PF00795">
    <property type="entry name" value="CN_hydrolase"/>
    <property type="match status" value="1"/>
</dbReference>
<dbReference type="CDD" id="cd07574">
    <property type="entry name" value="nitrilase_Rim1_like"/>
    <property type="match status" value="1"/>
</dbReference>
<comment type="caution">
    <text evidence="2">The sequence shown here is derived from an EMBL/GenBank/DDBJ whole genome shotgun (WGS) entry which is preliminary data.</text>
</comment>
<dbReference type="AlphaFoldDB" id="A0A431VQ26"/>
<keyword evidence="3" id="KW-1185">Reference proteome</keyword>
<keyword evidence="2" id="KW-0378">Hydrolase</keyword>
<dbReference type="Gene3D" id="3.60.110.10">
    <property type="entry name" value="Carbon-nitrogen hydrolase"/>
    <property type="match status" value="1"/>
</dbReference>
<evidence type="ECO:0000313" key="2">
    <source>
        <dbReference type="EMBL" id="RTR25243.1"/>
    </source>
</evidence>
<dbReference type="OrthoDB" id="9811121at2"/>
<evidence type="ECO:0000313" key="3">
    <source>
        <dbReference type="Proteomes" id="UP000277766"/>
    </source>
</evidence>
<dbReference type="InterPro" id="IPR003010">
    <property type="entry name" value="C-N_Hydrolase"/>
</dbReference>
<evidence type="ECO:0000259" key="1">
    <source>
        <dbReference type="PROSITE" id="PS50263"/>
    </source>
</evidence>
<dbReference type="SUPFAM" id="SSF56317">
    <property type="entry name" value="Carbon-nitrogen hydrolase"/>
    <property type="match status" value="1"/>
</dbReference>
<accession>A0A431VQ26</accession>
<dbReference type="RefSeq" id="WP_126352996.1">
    <property type="nucleotide sequence ID" value="NZ_CP086380.1"/>
</dbReference>